<comment type="caution">
    <text evidence="1">The sequence shown here is derived from an EMBL/GenBank/DDBJ whole genome shotgun (WGS) entry which is preliminary data.</text>
</comment>
<sequence length="297" mass="33911">MQAAINVLTNTNLFSTIVNYQNGLNDFELQLFYLLYLDVTKKDLHSEFNRFHQYLTKYTLPIWMKSFDSVLDCADSQKYHRMRHSLKKLTYYAAAFGNVELLAFLLDKMPIERSPALWEVATKYGQLSILQYLDYNCSTAFCQLAMAHALTVNNVDVVQYLHEYRQVPFSKFSASIAAVNGNLDVVKYVCNKTEQSTRVTVEVVAKNGHLSVLQYLYDNKISHFQNQVMNEAAIAGQLEVVKYLHEGVHLKCSSQALKTTRKNGHNGVADYLSGHQSSIVVQKIDALCQTMKSLFKF</sequence>
<organism evidence="1 2">
    <name type="scientific">Thraustotheca clavata</name>
    <dbReference type="NCBI Taxonomy" id="74557"/>
    <lineage>
        <taxon>Eukaryota</taxon>
        <taxon>Sar</taxon>
        <taxon>Stramenopiles</taxon>
        <taxon>Oomycota</taxon>
        <taxon>Saprolegniomycetes</taxon>
        <taxon>Saprolegniales</taxon>
        <taxon>Achlyaceae</taxon>
        <taxon>Thraustotheca</taxon>
    </lineage>
</organism>
<dbReference type="OrthoDB" id="58544at2759"/>
<gene>
    <name evidence="1" type="ORF">THRCLA_03177</name>
</gene>
<protein>
    <submittedName>
        <fullName evidence="1">Uncharacterized protein</fullName>
    </submittedName>
</protein>
<dbReference type="Gene3D" id="1.25.40.20">
    <property type="entry name" value="Ankyrin repeat-containing domain"/>
    <property type="match status" value="2"/>
</dbReference>
<dbReference type="AlphaFoldDB" id="A0A1W0A3I9"/>
<dbReference type="PANTHER" id="PTHR46586">
    <property type="entry name" value="ANKYRIN REPEAT-CONTAINING PROTEIN"/>
    <property type="match status" value="1"/>
</dbReference>
<dbReference type="InterPro" id="IPR036770">
    <property type="entry name" value="Ankyrin_rpt-contain_sf"/>
</dbReference>
<keyword evidence="2" id="KW-1185">Reference proteome</keyword>
<dbReference type="SUPFAM" id="SSF48403">
    <property type="entry name" value="Ankyrin repeat"/>
    <property type="match status" value="1"/>
</dbReference>
<name>A0A1W0A3I9_9STRA</name>
<dbReference type="EMBL" id="JNBS01000586">
    <property type="protein sequence ID" value="OQS04610.1"/>
    <property type="molecule type" value="Genomic_DNA"/>
</dbReference>
<dbReference type="PANTHER" id="PTHR46586:SF3">
    <property type="entry name" value="ANKYRIN REPEAT-CONTAINING PROTEIN"/>
    <property type="match status" value="1"/>
</dbReference>
<proteinExistence type="predicted"/>
<evidence type="ECO:0000313" key="2">
    <source>
        <dbReference type="Proteomes" id="UP000243217"/>
    </source>
</evidence>
<accession>A0A1W0A3I9</accession>
<reference evidence="1 2" key="1">
    <citation type="journal article" date="2014" name="Genome Biol. Evol.">
        <title>The secreted proteins of Achlya hypogyna and Thraustotheca clavata identify the ancestral oomycete secretome and reveal gene acquisitions by horizontal gene transfer.</title>
        <authorList>
            <person name="Misner I."/>
            <person name="Blouin N."/>
            <person name="Leonard G."/>
            <person name="Richards T.A."/>
            <person name="Lane C.E."/>
        </authorList>
    </citation>
    <scope>NUCLEOTIDE SEQUENCE [LARGE SCALE GENOMIC DNA]</scope>
    <source>
        <strain evidence="1 2">ATCC 34112</strain>
    </source>
</reference>
<evidence type="ECO:0000313" key="1">
    <source>
        <dbReference type="EMBL" id="OQS04610.1"/>
    </source>
</evidence>
<dbReference type="InterPro" id="IPR052050">
    <property type="entry name" value="SecEffector_AnkRepeat"/>
</dbReference>
<dbReference type="Proteomes" id="UP000243217">
    <property type="component" value="Unassembled WGS sequence"/>
</dbReference>